<evidence type="ECO:0000313" key="1">
    <source>
        <dbReference type="EMBL" id="MBL4928041.1"/>
    </source>
</evidence>
<protein>
    <submittedName>
        <fullName evidence="1">DUF1499 domain-containing protein</fullName>
    </submittedName>
</protein>
<dbReference type="Proteomes" id="UP000619033">
    <property type="component" value="Unassembled WGS sequence"/>
</dbReference>
<dbReference type="InterPro" id="IPR010865">
    <property type="entry name" value="DUF1499"/>
</dbReference>
<reference evidence="1" key="1">
    <citation type="submission" date="2021-01" db="EMBL/GenBank/DDBJ databases">
        <title>Genome seq and assembly of Tabrizicola sp. KVB23.</title>
        <authorList>
            <person name="Chhetri G."/>
        </authorList>
    </citation>
    <scope>NUCLEOTIDE SEQUENCE</scope>
    <source>
        <strain evidence="1">KVB23</strain>
    </source>
</reference>
<sequence length="162" mass="17314">MKLAVTALVLLAVVAAADLWVRLAPFDPAAWNVDPRQGMTSGQGGLSLPVGDARPKVDQLRNGATTQFLSPLSAQAVLARLDSIALATPRTTRLAGSAEEGRITWVTRSALWGFPDYTTAQARPGQGITKVTLWARQRFGRGDLGVNAARLTGWIDQLLRAP</sequence>
<dbReference type="EMBL" id="JAESVP010000003">
    <property type="protein sequence ID" value="MBL4928041.1"/>
    <property type="molecule type" value="Genomic_DNA"/>
</dbReference>
<keyword evidence="2" id="KW-1185">Reference proteome</keyword>
<evidence type="ECO:0000313" key="2">
    <source>
        <dbReference type="Proteomes" id="UP000619033"/>
    </source>
</evidence>
<gene>
    <name evidence="1" type="ORF">JI744_07985</name>
</gene>
<dbReference type="RefSeq" id="WP_202659242.1">
    <property type="nucleotide sequence ID" value="NZ_JAESVP010000003.1"/>
</dbReference>
<name>A0A8J7SS31_9RHOB</name>
<accession>A0A8J7SS31</accession>
<dbReference type="Pfam" id="PF07386">
    <property type="entry name" value="DUF1499"/>
    <property type="match status" value="1"/>
</dbReference>
<dbReference type="AlphaFoldDB" id="A0A8J7SS31"/>
<organism evidence="1 2">
    <name type="scientific">Fuscibacter oryzae</name>
    <dbReference type="NCBI Taxonomy" id="2803939"/>
    <lineage>
        <taxon>Bacteria</taxon>
        <taxon>Pseudomonadati</taxon>
        <taxon>Pseudomonadota</taxon>
        <taxon>Alphaproteobacteria</taxon>
        <taxon>Rhodobacterales</taxon>
        <taxon>Paracoccaceae</taxon>
        <taxon>Fuscibacter</taxon>
    </lineage>
</organism>
<comment type="caution">
    <text evidence="1">The sequence shown here is derived from an EMBL/GenBank/DDBJ whole genome shotgun (WGS) entry which is preliminary data.</text>
</comment>
<proteinExistence type="predicted"/>